<protein>
    <submittedName>
        <fullName evidence="1">Uncharacterized protein</fullName>
    </submittedName>
</protein>
<accession>A0A0V1KXL7</accession>
<name>A0A0V1KXL7_9BILA</name>
<gene>
    <name evidence="1" type="ORF">T02_8760</name>
</gene>
<evidence type="ECO:0000313" key="2">
    <source>
        <dbReference type="Proteomes" id="UP000054721"/>
    </source>
</evidence>
<sequence>LYQNLILRVKKGTVETTVDKMEYGIFVYRCSMARKKASTPCVMQLFQLVVLLYLIRDISVRSVGARSGCLEVESGYRKWKCAFDKSNGFARHEMSTAHILHVKENRETSSLVNEKQLFKNRYYDTVIFDVVKFLASNELSFRVDDESYSVYSSETCSSFRLFLRLFEFTLVKDTHLQELIKYTSKVAIYKSPEIQNEVVAIIATENFVKKLQVNADVVTLDGTKVQSGNDTHLQELIKYTSKVANLKSPEI</sequence>
<keyword evidence="2" id="KW-1185">Reference proteome</keyword>
<dbReference type="AlphaFoldDB" id="A0A0V1KXL7"/>
<dbReference type="EMBL" id="JYDW01000210">
    <property type="protein sequence ID" value="KRZ51905.1"/>
    <property type="molecule type" value="Genomic_DNA"/>
</dbReference>
<feature type="non-terminal residue" evidence="1">
    <location>
        <position position="1"/>
    </location>
</feature>
<proteinExistence type="predicted"/>
<evidence type="ECO:0000313" key="1">
    <source>
        <dbReference type="EMBL" id="KRZ51905.1"/>
    </source>
</evidence>
<dbReference type="Proteomes" id="UP000054721">
    <property type="component" value="Unassembled WGS sequence"/>
</dbReference>
<feature type="non-terminal residue" evidence="1">
    <location>
        <position position="251"/>
    </location>
</feature>
<dbReference type="STRING" id="6335.A0A0V1KXL7"/>
<organism evidence="1 2">
    <name type="scientific">Trichinella nativa</name>
    <dbReference type="NCBI Taxonomy" id="6335"/>
    <lineage>
        <taxon>Eukaryota</taxon>
        <taxon>Metazoa</taxon>
        <taxon>Ecdysozoa</taxon>
        <taxon>Nematoda</taxon>
        <taxon>Enoplea</taxon>
        <taxon>Dorylaimia</taxon>
        <taxon>Trichinellida</taxon>
        <taxon>Trichinellidae</taxon>
        <taxon>Trichinella</taxon>
    </lineage>
</organism>
<dbReference type="OrthoDB" id="5920453at2759"/>
<comment type="caution">
    <text evidence="1">The sequence shown here is derived from an EMBL/GenBank/DDBJ whole genome shotgun (WGS) entry which is preliminary data.</text>
</comment>
<reference evidence="1 2" key="1">
    <citation type="submission" date="2015-05" db="EMBL/GenBank/DDBJ databases">
        <title>Evolution of Trichinella species and genotypes.</title>
        <authorList>
            <person name="Korhonen P.K."/>
            <person name="Edoardo P."/>
            <person name="Giuseppe L.R."/>
            <person name="Gasser R.B."/>
        </authorList>
    </citation>
    <scope>NUCLEOTIDE SEQUENCE [LARGE SCALE GENOMIC DNA]</scope>
    <source>
        <strain evidence="1">ISS10</strain>
    </source>
</reference>